<gene>
    <name evidence="3" type="ORF">Voc01_043600</name>
</gene>
<name>A0A8J3ZWI5_9ACTN</name>
<feature type="transmembrane region" description="Helical" evidence="2">
    <location>
        <begin position="98"/>
        <end position="117"/>
    </location>
</feature>
<dbReference type="EMBL" id="BOPH01000062">
    <property type="protein sequence ID" value="GIJ69443.1"/>
    <property type="molecule type" value="Genomic_DNA"/>
</dbReference>
<proteinExistence type="predicted"/>
<feature type="transmembrane region" description="Helical" evidence="2">
    <location>
        <begin position="166"/>
        <end position="187"/>
    </location>
</feature>
<keyword evidence="4" id="KW-1185">Reference proteome</keyword>
<comment type="caution">
    <text evidence="3">The sequence shown here is derived from an EMBL/GenBank/DDBJ whole genome shotgun (WGS) entry which is preliminary data.</text>
</comment>
<organism evidence="3 4">
    <name type="scientific">Virgisporangium ochraceum</name>
    <dbReference type="NCBI Taxonomy" id="65505"/>
    <lineage>
        <taxon>Bacteria</taxon>
        <taxon>Bacillati</taxon>
        <taxon>Actinomycetota</taxon>
        <taxon>Actinomycetes</taxon>
        <taxon>Micromonosporales</taxon>
        <taxon>Micromonosporaceae</taxon>
        <taxon>Virgisporangium</taxon>
    </lineage>
</organism>
<evidence type="ECO:0008006" key="5">
    <source>
        <dbReference type="Google" id="ProtNLM"/>
    </source>
</evidence>
<keyword evidence="2" id="KW-1133">Transmembrane helix</keyword>
<dbReference type="AlphaFoldDB" id="A0A8J3ZWI5"/>
<evidence type="ECO:0000313" key="3">
    <source>
        <dbReference type="EMBL" id="GIJ69443.1"/>
    </source>
</evidence>
<reference evidence="3" key="1">
    <citation type="submission" date="2021-01" db="EMBL/GenBank/DDBJ databases">
        <title>Whole genome shotgun sequence of Virgisporangium ochraceum NBRC 16418.</title>
        <authorList>
            <person name="Komaki H."/>
            <person name="Tamura T."/>
        </authorList>
    </citation>
    <scope>NUCLEOTIDE SEQUENCE</scope>
    <source>
        <strain evidence="3">NBRC 16418</strain>
    </source>
</reference>
<keyword evidence="2" id="KW-0812">Transmembrane</keyword>
<evidence type="ECO:0000256" key="1">
    <source>
        <dbReference type="SAM" id="MobiDB-lite"/>
    </source>
</evidence>
<sequence length="228" mass="23853">MNGVTSAVPPAVQPAAPATVPHAAAGSGNASETPAPHASATSWNAGGTSAPHAAGETPGVFPPPLPPDSPYGPYAVYYAEPDKVTQFFGKVNRRTPRWIAPVALAGTCVAASAYVLWSNPTDGGAADTPGCLVRLTTGFDCPGCGGTRAAWYLLHGDLAAAAQHHLVFVFALPFLLYAYAVWAAGALFNKQLPKLRVSYRTLAVALGVWAVFSVLRNLPFEPFSWFYV</sequence>
<evidence type="ECO:0000313" key="4">
    <source>
        <dbReference type="Proteomes" id="UP000635606"/>
    </source>
</evidence>
<feature type="transmembrane region" description="Helical" evidence="2">
    <location>
        <begin position="199"/>
        <end position="218"/>
    </location>
</feature>
<evidence type="ECO:0000256" key="2">
    <source>
        <dbReference type="SAM" id="Phobius"/>
    </source>
</evidence>
<feature type="region of interest" description="Disordered" evidence="1">
    <location>
        <begin position="1"/>
        <end position="65"/>
    </location>
</feature>
<protein>
    <recommendedName>
        <fullName evidence="5">DUF2752 domain-containing protein</fullName>
    </recommendedName>
</protein>
<keyword evidence="2" id="KW-0472">Membrane</keyword>
<accession>A0A8J3ZWI5</accession>
<feature type="compositionally biased region" description="Low complexity" evidence="1">
    <location>
        <begin position="7"/>
        <end position="25"/>
    </location>
</feature>
<dbReference type="InterPro" id="IPR021215">
    <property type="entry name" value="DUF2752"/>
</dbReference>
<dbReference type="Proteomes" id="UP000635606">
    <property type="component" value="Unassembled WGS sequence"/>
</dbReference>
<dbReference type="Pfam" id="PF10825">
    <property type="entry name" value="DUF2752"/>
    <property type="match status" value="1"/>
</dbReference>